<comment type="subcellular location">
    <subcellularLocation>
        <location evidence="1">Membrane</location>
        <topology evidence="1">Multi-pass membrane protein</topology>
    </subcellularLocation>
</comment>
<name>A0A1G8A7L4_9MICO</name>
<evidence type="ECO:0000256" key="6">
    <source>
        <dbReference type="ARBA" id="ARBA00022692"/>
    </source>
</evidence>
<gene>
    <name evidence="12" type="ORF">SAMN04489720_0277</name>
</gene>
<keyword evidence="2" id="KW-0813">Transport</keyword>
<dbReference type="Proteomes" id="UP000198822">
    <property type="component" value="Chromosome I"/>
</dbReference>
<evidence type="ECO:0000256" key="3">
    <source>
        <dbReference type="ARBA" id="ARBA00022475"/>
    </source>
</evidence>
<dbReference type="GO" id="GO:0000103">
    <property type="term" value="P:sulfate assimilation"/>
    <property type="evidence" value="ECO:0007669"/>
    <property type="project" value="TreeGrafter"/>
</dbReference>
<dbReference type="EMBL" id="LT629695">
    <property type="protein sequence ID" value="SDH16918.1"/>
    <property type="molecule type" value="Genomic_DNA"/>
</dbReference>
<keyword evidence="9 11" id="KW-0472">Membrane</keyword>
<dbReference type="GO" id="GO:0019344">
    <property type="term" value="P:cysteine biosynthetic process"/>
    <property type="evidence" value="ECO:0007669"/>
    <property type="project" value="TreeGrafter"/>
</dbReference>
<feature type="transmembrane region" description="Helical" evidence="11">
    <location>
        <begin position="215"/>
        <end position="242"/>
    </location>
</feature>
<keyword evidence="6 11" id="KW-0812">Transmembrane</keyword>
<keyword evidence="3" id="KW-1003">Cell membrane</keyword>
<evidence type="ECO:0000256" key="10">
    <source>
        <dbReference type="SAM" id="MobiDB-lite"/>
    </source>
</evidence>
<keyword evidence="4" id="KW-0997">Cell inner membrane</keyword>
<evidence type="ECO:0000256" key="5">
    <source>
        <dbReference type="ARBA" id="ARBA00022605"/>
    </source>
</evidence>
<accession>A0A1G8A7L4</accession>
<evidence type="ECO:0000256" key="8">
    <source>
        <dbReference type="ARBA" id="ARBA00023032"/>
    </source>
</evidence>
<evidence type="ECO:0000256" key="11">
    <source>
        <dbReference type="SAM" id="Phobius"/>
    </source>
</evidence>
<keyword evidence="8" id="KW-0764">Sulfate transport</keyword>
<dbReference type="GO" id="GO:0005886">
    <property type="term" value="C:plasma membrane"/>
    <property type="evidence" value="ECO:0007669"/>
    <property type="project" value="TreeGrafter"/>
</dbReference>
<protein>
    <submittedName>
        <fullName evidence="12">CysZ protein</fullName>
    </submittedName>
</protein>
<keyword evidence="13" id="KW-1185">Reference proteome</keyword>
<evidence type="ECO:0000256" key="7">
    <source>
        <dbReference type="ARBA" id="ARBA00022989"/>
    </source>
</evidence>
<evidence type="ECO:0000256" key="1">
    <source>
        <dbReference type="ARBA" id="ARBA00004141"/>
    </source>
</evidence>
<evidence type="ECO:0000256" key="2">
    <source>
        <dbReference type="ARBA" id="ARBA00022448"/>
    </source>
</evidence>
<feature type="compositionally biased region" description="Pro residues" evidence="10">
    <location>
        <begin position="264"/>
        <end position="281"/>
    </location>
</feature>
<sequence>MRRIRALLHGMTILAAGFRIGWRNPRLAILGMVPPLVVGALLVTGLVVLGVNATSIVESLTPFADGWGDPWPAVLRVVLAIALVAGAAAVGVLLFAAVTLLVGAPFYERIWRAAEGELGGIPDEVELTVGQSIAKGVDDGLRLAGIAILTGLVVFLLGLIPVVGPVVGWIGGALVGSRALAVELSSMPADARGLSLDERRRLLDTAPDVARGFGLAVYLLFLVPGGAVLCTPAATVGGMLLVRELRGEPTTPTTVHDPGADDVPPVPPAPPAVPSTPPPLA</sequence>
<feature type="transmembrane region" description="Helical" evidence="11">
    <location>
        <begin position="73"/>
        <end position="102"/>
    </location>
</feature>
<reference evidence="13" key="1">
    <citation type="submission" date="2016-10" db="EMBL/GenBank/DDBJ databases">
        <authorList>
            <person name="Varghese N."/>
            <person name="Submissions S."/>
        </authorList>
    </citation>
    <scope>NUCLEOTIDE SEQUENCE [LARGE SCALE GENOMIC DNA]</scope>
    <source>
        <strain evidence="13">DSM 22002</strain>
    </source>
</reference>
<evidence type="ECO:0000313" key="12">
    <source>
        <dbReference type="EMBL" id="SDH16918.1"/>
    </source>
</evidence>
<evidence type="ECO:0000256" key="9">
    <source>
        <dbReference type="ARBA" id="ARBA00023136"/>
    </source>
</evidence>
<evidence type="ECO:0000313" key="13">
    <source>
        <dbReference type="Proteomes" id="UP000198822"/>
    </source>
</evidence>
<keyword evidence="5" id="KW-0028">Amino-acid biosynthesis</keyword>
<feature type="transmembrane region" description="Helical" evidence="11">
    <location>
        <begin position="143"/>
        <end position="170"/>
    </location>
</feature>
<dbReference type="RefSeq" id="WP_092501772.1">
    <property type="nucleotide sequence ID" value="NZ_LT629695.1"/>
</dbReference>
<keyword evidence="7 11" id="KW-1133">Transmembrane helix</keyword>
<organism evidence="12 13">
    <name type="scientific">Agrococcus jejuensis</name>
    <dbReference type="NCBI Taxonomy" id="399736"/>
    <lineage>
        <taxon>Bacteria</taxon>
        <taxon>Bacillati</taxon>
        <taxon>Actinomycetota</taxon>
        <taxon>Actinomycetes</taxon>
        <taxon>Micrococcales</taxon>
        <taxon>Microbacteriaceae</taxon>
        <taxon>Agrococcus</taxon>
    </lineage>
</organism>
<dbReference type="AlphaFoldDB" id="A0A1G8A7L4"/>
<evidence type="ECO:0000256" key="4">
    <source>
        <dbReference type="ARBA" id="ARBA00022519"/>
    </source>
</evidence>
<proteinExistence type="predicted"/>
<dbReference type="GO" id="GO:0009675">
    <property type="term" value="F:high-affinity sulfate:proton symporter activity"/>
    <property type="evidence" value="ECO:0007669"/>
    <property type="project" value="TreeGrafter"/>
</dbReference>
<dbReference type="PANTHER" id="PTHR37468">
    <property type="entry name" value="SULFATE TRANSPORTER CYSZ"/>
    <property type="match status" value="1"/>
</dbReference>
<dbReference type="STRING" id="399736.SAMN04489720_0277"/>
<dbReference type="InterPro" id="IPR050480">
    <property type="entry name" value="CysZ-like"/>
</dbReference>
<dbReference type="InterPro" id="IPR059112">
    <property type="entry name" value="CysZ/EI24"/>
</dbReference>
<feature type="region of interest" description="Disordered" evidence="10">
    <location>
        <begin position="249"/>
        <end position="281"/>
    </location>
</feature>
<dbReference type="PANTHER" id="PTHR37468:SF1">
    <property type="entry name" value="SULFATE TRANSPORTER CYSZ"/>
    <property type="match status" value="1"/>
</dbReference>
<dbReference type="Pfam" id="PF07264">
    <property type="entry name" value="EI24"/>
    <property type="match status" value="1"/>
</dbReference>
<dbReference type="OrthoDB" id="3375053at2"/>
<feature type="transmembrane region" description="Helical" evidence="11">
    <location>
        <begin position="29"/>
        <end position="53"/>
    </location>
</feature>